<organism evidence="1 2">
    <name type="scientific">Mycobacterium phage Unicorn</name>
    <dbReference type="NCBI Taxonomy" id="2015825"/>
    <lineage>
        <taxon>Viruses</taxon>
        <taxon>Duplodnaviria</taxon>
        <taxon>Heunggongvirae</taxon>
        <taxon>Uroviricota</taxon>
        <taxon>Caudoviricetes</taxon>
        <taxon>Weiservirinae</taxon>
        <taxon>Unicornvirus</taxon>
        <taxon>Unicornvirus unicorn</taxon>
    </lineage>
</organism>
<sequence>MSKKWLLTSTSRLVGDTPDTRRKCPETKTVGVAFPTVPITKHQLAWKPESVAKVLNDNGIHDRNQLAKTIRVGRSTVYSAFDADWSGVATHSVLAAIAGTFGVSIADLAEQVAA</sequence>
<name>A0A222ZK26_9CAUD</name>
<dbReference type="GeneID" id="60322657"/>
<evidence type="ECO:0000313" key="2">
    <source>
        <dbReference type="Proteomes" id="UP000224528"/>
    </source>
</evidence>
<dbReference type="Proteomes" id="UP000224528">
    <property type="component" value="Segment"/>
</dbReference>
<gene>
    <name evidence="1" type="primary">46</name>
    <name evidence="1" type="ORF">SEA_UNICORN_46</name>
</gene>
<accession>A0A222ZK26</accession>
<evidence type="ECO:0000313" key="1">
    <source>
        <dbReference type="EMBL" id="ASR85057.1"/>
    </source>
</evidence>
<proteinExistence type="predicted"/>
<keyword evidence="2" id="KW-1185">Reference proteome</keyword>
<dbReference type="KEGG" id="vg:60322657"/>
<protein>
    <submittedName>
        <fullName evidence="1">Cro protein</fullName>
    </submittedName>
</protein>
<dbReference type="EMBL" id="MF324908">
    <property type="protein sequence ID" value="ASR85057.1"/>
    <property type="molecule type" value="Genomic_DNA"/>
</dbReference>
<reference evidence="1 2" key="1">
    <citation type="submission" date="2017-06" db="EMBL/GenBank/DDBJ databases">
        <authorList>
            <person name="Barekzi N."/>
            <person name="Denby H.W."/>
            <person name="Murphy J.L."/>
            <person name="Richards S."/>
            <person name="Womack F.R."/>
            <person name="Stoner T.H."/>
            <person name="Garlena R.A."/>
            <person name="Russell D.A."/>
            <person name="Pope W.H."/>
            <person name="Jacobs-Sera D."/>
            <person name="Hatfull G.F."/>
        </authorList>
    </citation>
    <scope>NUCLEOTIDE SEQUENCE [LARGE SCALE GENOMIC DNA]</scope>
</reference>
<dbReference type="RefSeq" id="YP_009951224.1">
    <property type="nucleotide sequence ID" value="NC_051599.1"/>
</dbReference>